<keyword evidence="1" id="KW-0472">Membrane</keyword>
<accession>A0A1T0C5E7</accession>
<keyword evidence="1" id="KW-0812">Transmembrane</keyword>
<organism evidence="2 3">
    <name type="scientific">Streptococcus mitis</name>
    <dbReference type="NCBI Taxonomy" id="28037"/>
    <lineage>
        <taxon>Bacteria</taxon>
        <taxon>Bacillati</taxon>
        <taxon>Bacillota</taxon>
        <taxon>Bacilli</taxon>
        <taxon>Lactobacillales</taxon>
        <taxon>Streptococcaceae</taxon>
        <taxon>Streptococcus</taxon>
        <taxon>Streptococcus mitis group</taxon>
    </lineage>
</organism>
<evidence type="ECO:0000313" key="3">
    <source>
        <dbReference type="Proteomes" id="UP000190652"/>
    </source>
</evidence>
<reference evidence="2 3" key="1">
    <citation type="submission" date="2017-02" db="EMBL/GenBank/DDBJ databases">
        <title>Draft genome sequence of Streptococcus mitis CCUG 63687.</title>
        <authorList>
            <person name="Salva-Serra F."/>
            <person name="Engstrom-Jakobsson H."/>
            <person name="Thorell K."/>
            <person name="Jaen-Luchoro D."/>
            <person name="Gonzales-Siles L."/>
            <person name="Karlsson R."/>
            <person name="Yazdan S."/>
            <person name="Boulund F."/>
            <person name="Johnning A."/>
            <person name="Engstrand L."/>
            <person name="Kristiansson E."/>
            <person name="Moore E."/>
        </authorList>
    </citation>
    <scope>NUCLEOTIDE SEQUENCE [LARGE SCALE GENOMIC DNA]</scope>
    <source>
        <strain evidence="2 3">CCUG 63687</strain>
    </source>
</reference>
<gene>
    <name evidence="2" type="ORF">B0686_08735</name>
</gene>
<protein>
    <submittedName>
        <fullName evidence="2">Uncharacterized protein</fullName>
    </submittedName>
</protein>
<evidence type="ECO:0000256" key="1">
    <source>
        <dbReference type="SAM" id="Phobius"/>
    </source>
</evidence>
<comment type="caution">
    <text evidence="2">The sequence shown here is derived from an EMBL/GenBank/DDBJ whole genome shotgun (WGS) entry which is preliminary data.</text>
</comment>
<dbReference type="EMBL" id="MUYO01000004">
    <property type="protein sequence ID" value="OOS17503.1"/>
    <property type="molecule type" value="Genomic_DNA"/>
</dbReference>
<dbReference type="AlphaFoldDB" id="A0A1T0C5E7"/>
<name>A0A1T0C5E7_STRMT</name>
<feature type="transmembrane region" description="Helical" evidence="1">
    <location>
        <begin position="102"/>
        <end position="120"/>
    </location>
</feature>
<dbReference type="Proteomes" id="UP000190652">
    <property type="component" value="Unassembled WGS sequence"/>
</dbReference>
<feature type="transmembrane region" description="Helical" evidence="1">
    <location>
        <begin position="66"/>
        <end position="90"/>
    </location>
</feature>
<sequence length="148" mass="17055">MALDFTKNSCSELYNDLCTEAKKDLEDTRAQIKRYFCGEDKKEELSLYKEKIFTGKLRSEQIDSSILGFASTIFIPTVVSTLIAIVTLIVQAVNGNVNLETIPVYIASIITILFTTRIAWIRRSNSKSEKEWISTRRVLYFLEHYEIK</sequence>
<proteinExistence type="predicted"/>
<dbReference type="RefSeq" id="WP_033688145.1">
    <property type="nucleotide sequence ID" value="NZ_CP028415.1"/>
</dbReference>
<keyword evidence="1" id="KW-1133">Transmembrane helix</keyword>
<evidence type="ECO:0000313" key="2">
    <source>
        <dbReference type="EMBL" id="OOS17503.1"/>
    </source>
</evidence>